<sequence>MSDFDRQLHRCVFERRFSLLEELEFLEESNENDVKKVLDRYTARLSQLTGSIITCYPVLKFLEVDCRGGHFEPVEDTAINTPAVAAAVVTKDFVPTSENHLRLKVGDILSIIEMNCDQSEGAYWKAKLTVANKEGRNDSETRMVEIGYFPCDCVRLINDKQLPEHPASSNNK</sequence>
<protein>
    <submittedName>
        <fullName evidence="5">Rho-GAP domain-containing protein</fullName>
    </submittedName>
</protein>
<name>A0AAN8IFB5_TRICO</name>
<keyword evidence="6" id="KW-1185">Reference proteome</keyword>
<dbReference type="GO" id="GO:0005096">
    <property type="term" value="F:GTPase activator activity"/>
    <property type="evidence" value="ECO:0007669"/>
    <property type="project" value="UniProtKB-KW"/>
</dbReference>
<feature type="non-terminal residue" evidence="5">
    <location>
        <position position="172"/>
    </location>
</feature>
<gene>
    <name evidence="5" type="ORF">GCK32_017362</name>
</gene>
<dbReference type="EMBL" id="WIXE01022280">
    <property type="protein sequence ID" value="KAK5967623.1"/>
    <property type="molecule type" value="Genomic_DNA"/>
</dbReference>
<dbReference type="SMART" id="SM00326">
    <property type="entry name" value="SH3"/>
    <property type="match status" value="1"/>
</dbReference>
<dbReference type="PROSITE" id="PS50002">
    <property type="entry name" value="SH3"/>
    <property type="match status" value="1"/>
</dbReference>
<dbReference type="Proteomes" id="UP001331761">
    <property type="component" value="Unassembled WGS sequence"/>
</dbReference>
<accession>A0AAN8IFB5</accession>
<evidence type="ECO:0000256" key="2">
    <source>
        <dbReference type="ARBA" id="ARBA00022468"/>
    </source>
</evidence>
<evidence type="ECO:0000256" key="3">
    <source>
        <dbReference type="PROSITE-ProRule" id="PRU00192"/>
    </source>
</evidence>
<evidence type="ECO:0000259" key="4">
    <source>
        <dbReference type="PROSITE" id="PS50002"/>
    </source>
</evidence>
<dbReference type="Gene3D" id="2.30.30.40">
    <property type="entry name" value="SH3 Domains"/>
    <property type="match status" value="1"/>
</dbReference>
<feature type="domain" description="SH3" evidence="4">
    <location>
        <begin position="82"/>
        <end position="159"/>
    </location>
</feature>
<dbReference type="GO" id="GO:0007264">
    <property type="term" value="P:small GTPase-mediated signal transduction"/>
    <property type="evidence" value="ECO:0007669"/>
    <property type="project" value="TreeGrafter"/>
</dbReference>
<evidence type="ECO:0000313" key="6">
    <source>
        <dbReference type="Proteomes" id="UP001331761"/>
    </source>
</evidence>
<proteinExistence type="predicted"/>
<dbReference type="AlphaFoldDB" id="A0AAN8IFB5"/>
<dbReference type="SUPFAM" id="SSF50044">
    <property type="entry name" value="SH3-domain"/>
    <property type="match status" value="1"/>
</dbReference>
<reference evidence="5 6" key="1">
    <citation type="submission" date="2019-10" db="EMBL/GenBank/DDBJ databases">
        <title>Assembly and Annotation for the nematode Trichostrongylus colubriformis.</title>
        <authorList>
            <person name="Martin J."/>
        </authorList>
    </citation>
    <scope>NUCLEOTIDE SEQUENCE [LARGE SCALE GENOMIC DNA]</scope>
    <source>
        <strain evidence="5">G859</strain>
        <tissue evidence="5">Whole worm</tissue>
    </source>
</reference>
<evidence type="ECO:0000313" key="5">
    <source>
        <dbReference type="EMBL" id="KAK5967623.1"/>
    </source>
</evidence>
<dbReference type="InterPro" id="IPR051576">
    <property type="entry name" value="PX-Rho_GAP"/>
</dbReference>
<dbReference type="InterPro" id="IPR001452">
    <property type="entry name" value="SH3_domain"/>
</dbReference>
<dbReference type="PANTHER" id="PTHR15729">
    <property type="entry name" value="CDC42 GTPASE-ACTIVATING PROTEIN"/>
    <property type="match status" value="1"/>
</dbReference>
<comment type="caution">
    <text evidence="5">The sequence shown here is derived from an EMBL/GenBank/DDBJ whole genome shotgun (WGS) entry which is preliminary data.</text>
</comment>
<dbReference type="InterPro" id="IPR036028">
    <property type="entry name" value="SH3-like_dom_sf"/>
</dbReference>
<organism evidence="5 6">
    <name type="scientific">Trichostrongylus colubriformis</name>
    <name type="common">Black scour worm</name>
    <dbReference type="NCBI Taxonomy" id="6319"/>
    <lineage>
        <taxon>Eukaryota</taxon>
        <taxon>Metazoa</taxon>
        <taxon>Ecdysozoa</taxon>
        <taxon>Nematoda</taxon>
        <taxon>Chromadorea</taxon>
        <taxon>Rhabditida</taxon>
        <taxon>Rhabditina</taxon>
        <taxon>Rhabditomorpha</taxon>
        <taxon>Strongyloidea</taxon>
        <taxon>Trichostrongylidae</taxon>
        <taxon>Trichostrongylus</taxon>
    </lineage>
</organism>
<evidence type="ECO:0000256" key="1">
    <source>
        <dbReference type="ARBA" id="ARBA00022443"/>
    </source>
</evidence>
<dbReference type="Pfam" id="PF07653">
    <property type="entry name" value="SH3_2"/>
    <property type="match status" value="1"/>
</dbReference>
<dbReference type="PANTHER" id="PTHR15729:SF10">
    <property type="entry name" value="GTPASE-ACTIVATING PROTEIN CDGAPR"/>
    <property type="match status" value="1"/>
</dbReference>
<keyword evidence="2" id="KW-0343">GTPase activation</keyword>
<keyword evidence="1 3" id="KW-0728">SH3 domain</keyword>